<dbReference type="SMART" id="SM00248">
    <property type="entry name" value="ANK"/>
    <property type="match status" value="3"/>
</dbReference>
<dbReference type="EnsemblMetazoa" id="XM_022802284">
    <property type="protein sequence ID" value="XP_022658019"/>
    <property type="gene ID" value="LOC111249024"/>
</dbReference>
<dbReference type="Gene3D" id="3.30.200.20">
    <property type="entry name" value="Phosphorylase Kinase, domain 1"/>
    <property type="match status" value="1"/>
</dbReference>
<dbReference type="FunFam" id="1.25.40.20:FF:000050">
    <property type="entry name" value="integrin-linked protein kinase"/>
    <property type="match status" value="1"/>
</dbReference>
<dbReference type="SUPFAM" id="SSF56112">
    <property type="entry name" value="Protein kinase-like (PK-like)"/>
    <property type="match status" value="1"/>
</dbReference>
<dbReference type="Pfam" id="PF00023">
    <property type="entry name" value="Ank"/>
    <property type="match status" value="1"/>
</dbReference>
<dbReference type="PROSITE" id="PS50088">
    <property type="entry name" value="ANK_REPEAT"/>
    <property type="match status" value="3"/>
</dbReference>
<accession>A0A7M7M8P7</accession>
<dbReference type="PANTHER" id="PTHR44329:SF57">
    <property type="entry name" value="INTEGRIN-LINKED PROTEIN KINASE"/>
    <property type="match status" value="1"/>
</dbReference>
<evidence type="ECO:0000313" key="10">
    <source>
        <dbReference type="Proteomes" id="UP000594260"/>
    </source>
</evidence>
<sequence length="451" mass="51011">MEDIFHWCREGNAFQVRVWLEDTEHDMNQGDDHGFTALHWAAKEGHVGIVDLLINRGCRVNAFNLGDDTALHLASAHGHRDVVIMLLTNKAEVNVMNEHGNTPLHYACFWGYGQIAEDLITAGAHAAIANKYGETPLDKCKGLLPEKLHDLAVEKGQDLAPIAYKDFSWSGTKTRARDATLSRHRHIELEQLKFLEKIGSSHTGETWKGTFQGNDVICKILKIGDVTPRIQRDFNDQYPKLRIFSHPNILPVIGCVSQPPHLIVVQQYLPVGSLHDVLHGKQRSNIVVDSSQVLRFALDIARGMAFLHSIDPMLPGYNLCTRHVMVDELMTAYVNMADTRFSFEHPEKCFEPSGYAPEALQKRQEDINWKAADMWSFAILLWELATREVPFANIPPMIMGMRIAMENLRVPIPPGISPHMARLIKICMNEDPGRRPTFEQVIPILEKMVSR</sequence>
<evidence type="ECO:0000256" key="2">
    <source>
        <dbReference type="ARBA" id="ARBA00005843"/>
    </source>
</evidence>
<feature type="repeat" description="ANK" evidence="7">
    <location>
        <begin position="33"/>
        <end position="65"/>
    </location>
</feature>
<dbReference type="Pfam" id="PF07714">
    <property type="entry name" value="PK_Tyr_Ser-Thr"/>
    <property type="match status" value="1"/>
</dbReference>
<dbReference type="GO" id="GO:0006887">
    <property type="term" value="P:exocytosis"/>
    <property type="evidence" value="ECO:0007669"/>
    <property type="project" value="UniProtKB-KW"/>
</dbReference>
<dbReference type="Gene3D" id="1.10.510.10">
    <property type="entry name" value="Transferase(Phosphotransferase) domain 1"/>
    <property type="match status" value="1"/>
</dbReference>
<evidence type="ECO:0000256" key="4">
    <source>
        <dbReference type="ARBA" id="ARBA00022537"/>
    </source>
</evidence>
<dbReference type="PIRSF" id="PIRSF000654">
    <property type="entry name" value="Integrin-linked_kinase"/>
    <property type="match status" value="1"/>
</dbReference>
<dbReference type="GO" id="GO:0001725">
    <property type="term" value="C:stress fiber"/>
    <property type="evidence" value="ECO:0007669"/>
    <property type="project" value="TreeGrafter"/>
</dbReference>
<dbReference type="InterPro" id="IPR000719">
    <property type="entry name" value="Prot_kinase_dom"/>
</dbReference>
<proteinExistence type="inferred from homology"/>
<keyword evidence="5" id="KW-0638">Presynaptic neurotoxin</keyword>
<dbReference type="GeneID" id="111249024"/>
<evidence type="ECO:0000256" key="5">
    <source>
        <dbReference type="ARBA" id="ARBA00023028"/>
    </source>
</evidence>
<dbReference type="InterPro" id="IPR036770">
    <property type="entry name" value="Ankyrin_rpt-contain_sf"/>
</dbReference>
<dbReference type="PROSITE" id="PS50011">
    <property type="entry name" value="PROTEIN_KINASE_DOM"/>
    <property type="match status" value="1"/>
</dbReference>
<keyword evidence="5" id="KW-0528">Neurotoxin</keyword>
<dbReference type="KEGG" id="vde:111249024"/>
<evidence type="ECO:0000256" key="6">
    <source>
        <dbReference type="ARBA" id="ARBA00023298"/>
    </source>
</evidence>
<dbReference type="OrthoDB" id="6718656at2759"/>
<dbReference type="SUPFAM" id="SSF48403">
    <property type="entry name" value="Ankyrin repeat"/>
    <property type="match status" value="1"/>
</dbReference>
<name>A0A7M7M8P7_VARDE</name>
<dbReference type="AlphaFoldDB" id="A0A7M7M8P7"/>
<dbReference type="GO" id="GO:0007160">
    <property type="term" value="P:cell-matrix adhesion"/>
    <property type="evidence" value="ECO:0007669"/>
    <property type="project" value="TreeGrafter"/>
</dbReference>
<dbReference type="PANTHER" id="PTHR44329">
    <property type="entry name" value="SERINE/THREONINE-PROTEIN KINASE TNNI3K-RELATED"/>
    <property type="match status" value="1"/>
</dbReference>
<feature type="repeat" description="ANK" evidence="7">
    <location>
        <begin position="99"/>
        <end position="131"/>
    </location>
</feature>
<protein>
    <recommendedName>
        <fullName evidence="8">Protein kinase domain-containing protein</fullName>
    </recommendedName>
</protein>
<keyword evidence="3" id="KW-0268">Exocytosis</keyword>
<evidence type="ECO:0000259" key="8">
    <source>
        <dbReference type="PROSITE" id="PS50011"/>
    </source>
</evidence>
<dbReference type="Gene3D" id="1.25.40.20">
    <property type="entry name" value="Ankyrin repeat-containing domain"/>
    <property type="match status" value="1"/>
</dbReference>
<keyword evidence="10" id="KW-1185">Reference proteome</keyword>
<feature type="repeat" description="ANK" evidence="7">
    <location>
        <begin position="66"/>
        <end position="98"/>
    </location>
</feature>
<dbReference type="InterPro" id="IPR051681">
    <property type="entry name" value="Ser/Thr_Kinases-Pseudokinases"/>
</dbReference>
<dbReference type="InterPro" id="IPR011009">
    <property type="entry name" value="Kinase-like_dom_sf"/>
</dbReference>
<evidence type="ECO:0000256" key="7">
    <source>
        <dbReference type="PROSITE-ProRule" id="PRU00023"/>
    </source>
</evidence>
<keyword evidence="5" id="KW-0800">Toxin</keyword>
<dbReference type="GO" id="GO:0007229">
    <property type="term" value="P:integrin-mediated signaling pathway"/>
    <property type="evidence" value="ECO:0007669"/>
    <property type="project" value="TreeGrafter"/>
</dbReference>
<dbReference type="GO" id="GO:0005524">
    <property type="term" value="F:ATP binding"/>
    <property type="evidence" value="ECO:0007669"/>
    <property type="project" value="InterPro"/>
</dbReference>
<feature type="domain" description="Protein kinase" evidence="8">
    <location>
        <begin position="192"/>
        <end position="449"/>
    </location>
</feature>
<dbReference type="InParanoid" id="A0A7M7M8P7"/>
<comment type="subcellular location">
    <subcellularLocation>
        <location evidence="1">Target cell membrane</location>
    </subcellularLocation>
</comment>
<dbReference type="FunCoup" id="A0A7M7M8P7">
    <property type="interactions" value="1051"/>
</dbReference>
<dbReference type="FunFam" id="3.30.200.20:FF:000245">
    <property type="entry name" value="Integrin-linked protein kinase"/>
    <property type="match status" value="1"/>
</dbReference>
<evidence type="ECO:0000313" key="9">
    <source>
        <dbReference type="EnsemblMetazoa" id="XP_022658019"/>
    </source>
</evidence>
<dbReference type="Pfam" id="PF12796">
    <property type="entry name" value="Ank_2"/>
    <property type="match status" value="1"/>
</dbReference>
<dbReference type="Proteomes" id="UP000594260">
    <property type="component" value="Unplaced"/>
</dbReference>
<evidence type="ECO:0000256" key="3">
    <source>
        <dbReference type="ARBA" id="ARBA00022483"/>
    </source>
</evidence>
<dbReference type="GO" id="GO:0044218">
    <property type="term" value="C:other organism cell membrane"/>
    <property type="evidence" value="ECO:0007669"/>
    <property type="project" value="UniProtKB-KW"/>
</dbReference>
<dbReference type="GO" id="GO:0034446">
    <property type="term" value="P:substrate adhesion-dependent cell spreading"/>
    <property type="evidence" value="ECO:0007669"/>
    <property type="project" value="TreeGrafter"/>
</dbReference>
<dbReference type="GO" id="GO:0005925">
    <property type="term" value="C:focal adhesion"/>
    <property type="evidence" value="ECO:0007669"/>
    <property type="project" value="TreeGrafter"/>
</dbReference>
<dbReference type="RefSeq" id="XP_022658019.1">
    <property type="nucleotide sequence ID" value="XM_022802284.1"/>
</dbReference>
<keyword evidence="6" id="KW-1053">Target membrane</keyword>
<comment type="similarity">
    <text evidence="2">Belongs to the protein kinase superfamily. TKL Ser/Thr protein kinase family.</text>
</comment>
<dbReference type="GO" id="GO:0004674">
    <property type="term" value="F:protein serine/threonine kinase activity"/>
    <property type="evidence" value="ECO:0007669"/>
    <property type="project" value="TreeGrafter"/>
</dbReference>
<dbReference type="PROSITE" id="PS50297">
    <property type="entry name" value="ANK_REP_REGION"/>
    <property type="match status" value="3"/>
</dbReference>
<keyword evidence="6" id="KW-0472">Membrane</keyword>
<dbReference type="GO" id="GO:0044231">
    <property type="term" value="C:host cell presynaptic membrane"/>
    <property type="evidence" value="ECO:0007669"/>
    <property type="project" value="UniProtKB-KW"/>
</dbReference>
<organism evidence="9 10">
    <name type="scientific">Varroa destructor</name>
    <name type="common">Honeybee mite</name>
    <dbReference type="NCBI Taxonomy" id="109461"/>
    <lineage>
        <taxon>Eukaryota</taxon>
        <taxon>Metazoa</taxon>
        <taxon>Ecdysozoa</taxon>
        <taxon>Arthropoda</taxon>
        <taxon>Chelicerata</taxon>
        <taxon>Arachnida</taxon>
        <taxon>Acari</taxon>
        <taxon>Parasitiformes</taxon>
        <taxon>Mesostigmata</taxon>
        <taxon>Gamasina</taxon>
        <taxon>Dermanyssoidea</taxon>
        <taxon>Varroidae</taxon>
        <taxon>Varroa</taxon>
    </lineage>
</organism>
<dbReference type="InterPro" id="IPR001245">
    <property type="entry name" value="Ser-Thr/Tyr_kinase_cat_dom"/>
</dbReference>
<evidence type="ECO:0000256" key="1">
    <source>
        <dbReference type="ARBA" id="ARBA00004175"/>
    </source>
</evidence>
<keyword evidence="4" id="KW-1052">Target cell membrane</keyword>
<keyword evidence="7" id="KW-0040">ANK repeat</keyword>
<reference evidence="9" key="1">
    <citation type="submission" date="2021-01" db="UniProtKB">
        <authorList>
            <consortium name="EnsemblMetazoa"/>
        </authorList>
    </citation>
    <scope>IDENTIFICATION</scope>
</reference>
<dbReference type="InterPro" id="IPR002110">
    <property type="entry name" value="Ankyrin_rpt"/>
</dbReference>